<protein>
    <recommendedName>
        <fullName evidence="3">3-hydroxyisobutyrate dehydrogenase</fullName>
        <ecNumber evidence="3">1.1.1.31</ecNumber>
    </recommendedName>
</protein>
<dbReference type="SMART" id="SM00066">
    <property type="entry name" value="GAL4"/>
    <property type="match status" value="1"/>
</dbReference>
<dbReference type="EMBL" id="JAAMOD010000478">
    <property type="protein sequence ID" value="KAF5228368.1"/>
    <property type="molecule type" value="Genomic_DNA"/>
</dbReference>
<dbReference type="InterPro" id="IPR036864">
    <property type="entry name" value="Zn2-C6_fun-type_DNA-bd_sf"/>
</dbReference>
<comment type="catalytic activity">
    <reaction evidence="8">
        <text>3-hydroxy-2-methylpropanoate + NAD(+) = 2-methyl-3-oxopropanoate + NADH + H(+)</text>
        <dbReference type="Rhea" id="RHEA:17681"/>
        <dbReference type="ChEBI" id="CHEBI:11805"/>
        <dbReference type="ChEBI" id="CHEBI:15378"/>
        <dbReference type="ChEBI" id="CHEBI:57540"/>
        <dbReference type="ChEBI" id="CHEBI:57700"/>
        <dbReference type="ChEBI" id="CHEBI:57945"/>
        <dbReference type="EC" id="1.1.1.31"/>
    </reaction>
</comment>
<feature type="compositionally biased region" description="Polar residues" evidence="9">
    <location>
        <begin position="66"/>
        <end position="76"/>
    </location>
</feature>
<evidence type="ECO:0000256" key="4">
    <source>
        <dbReference type="ARBA" id="ARBA00022456"/>
    </source>
</evidence>
<dbReference type="PROSITE" id="PS00463">
    <property type="entry name" value="ZN2_CY6_FUNGAL_1"/>
    <property type="match status" value="1"/>
</dbReference>
<feature type="region of interest" description="Disordered" evidence="9">
    <location>
        <begin position="57"/>
        <end position="78"/>
    </location>
</feature>
<dbReference type="GO" id="GO:0005739">
    <property type="term" value="C:mitochondrion"/>
    <property type="evidence" value="ECO:0007669"/>
    <property type="project" value="TreeGrafter"/>
</dbReference>
<sequence>MPPEPSSRSESRRTHKKSRTGCDTCKKRRIKCDEVRPRCAKCTFGSRTCSYAAAPGPGPGPGQAGLNTNVAGSSSNSPAGTPLSPALLAAAAEARSTVAVPGRYDAIHMSLFHYAIINMTSFMGVGGDSSRVVESALNSKHVAPYLLDQLLALSALYQSTTAQASQNLYLRYATELQTRALAQFLETRGNISETNFIPAFLFTSFLGIHVLYNTFRDHQDNLGEFVSAFVDYARVHQGIRAVTANYWPQVLASNLAPLLSIVEIGNRIDHLEPGTETIELRKLLEAQSDSSRMPVTASIDALQRMQWVLDLANHNTQSSSNKIQAALAWPVIISEDYIDALYLRHPEALAVLSFFLAFVYQNRSYWLDVSPARLLPVTMRACNLFRYTGLVASLHRVSSSVYHRAGRYSSFSTTSVLATTGDRGNTVGFIGLGAMGNHMLNNLISRYKQPSQGSSVSFALCDTNQEAIKQVIKRHNVEHPHVPLISCSSPYDVAQKASTIISMVPIGKHVQDVYVGEGNSVLNAIKSMDKDQRAATLCIDQSTIGQSISKAVALKLREAGADMIDAPVSGGVVGAQQGTLAIMVGGSKTSFDRSVPVLESMSRKVTYCGELGAGLAAKIANKCDYPLTETTTFTDHTGPNSLLLGITMAGLMLGVDPQVLADIINNSTGRCWSSEINHPVPEIKCGNSSPPACRGYEGGFVTKLAHKDLAIAVSATQEANVPLVVGNCVEELYRPLACSKEFGDRDFSVIYEALQTQCASR</sequence>
<evidence type="ECO:0000256" key="2">
    <source>
        <dbReference type="ARBA" id="ARBA00006013"/>
    </source>
</evidence>
<keyword evidence="7" id="KW-0539">Nucleus</keyword>
<dbReference type="Gene3D" id="1.10.1040.10">
    <property type="entry name" value="N-(1-d-carboxylethyl)-l-norvaline Dehydrogenase, domain 2"/>
    <property type="match status" value="1"/>
</dbReference>
<evidence type="ECO:0000256" key="3">
    <source>
        <dbReference type="ARBA" id="ARBA00012991"/>
    </source>
</evidence>
<feature type="domain" description="Zn(2)-C6 fungal-type" evidence="10">
    <location>
        <begin position="21"/>
        <end position="51"/>
    </location>
</feature>
<dbReference type="GO" id="GO:0000981">
    <property type="term" value="F:DNA-binding transcription factor activity, RNA polymerase II-specific"/>
    <property type="evidence" value="ECO:0007669"/>
    <property type="project" value="InterPro"/>
</dbReference>
<dbReference type="InterPro" id="IPR029154">
    <property type="entry name" value="HIBADH-like_NADP-bd"/>
</dbReference>
<dbReference type="AlphaFoldDB" id="A0AAN6BUL8"/>
<dbReference type="SUPFAM" id="SSF51735">
    <property type="entry name" value="NAD(P)-binding Rossmann-fold domains"/>
    <property type="match status" value="1"/>
</dbReference>
<dbReference type="InterPro" id="IPR008927">
    <property type="entry name" value="6-PGluconate_DH-like_C_sf"/>
</dbReference>
<dbReference type="Pfam" id="PF00172">
    <property type="entry name" value="Zn_clus"/>
    <property type="match status" value="1"/>
</dbReference>
<evidence type="ECO:0000256" key="8">
    <source>
        <dbReference type="ARBA" id="ARBA00049197"/>
    </source>
</evidence>
<evidence type="ECO:0000256" key="7">
    <source>
        <dbReference type="ARBA" id="ARBA00023242"/>
    </source>
</evidence>
<evidence type="ECO:0000313" key="11">
    <source>
        <dbReference type="EMBL" id="KAF5228368.1"/>
    </source>
</evidence>
<dbReference type="PROSITE" id="PS50048">
    <property type="entry name" value="ZN2_CY6_FUNGAL_2"/>
    <property type="match status" value="1"/>
</dbReference>
<dbReference type="CDD" id="cd00067">
    <property type="entry name" value="GAL4"/>
    <property type="match status" value="1"/>
</dbReference>
<evidence type="ECO:0000256" key="6">
    <source>
        <dbReference type="ARBA" id="ARBA00023027"/>
    </source>
</evidence>
<dbReference type="PANTHER" id="PTHR22981">
    <property type="entry name" value="3-HYDROXYISOBUTYRATE DEHYDROGENASE-RELATED"/>
    <property type="match status" value="1"/>
</dbReference>
<dbReference type="InterPro" id="IPR013328">
    <property type="entry name" value="6PGD_dom2"/>
</dbReference>
<dbReference type="Pfam" id="PF03446">
    <property type="entry name" value="NAD_binding_2"/>
    <property type="match status" value="1"/>
</dbReference>
<dbReference type="SUPFAM" id="SSF48179">
    <property type="entry name" value="6-phosphogluconate dehydrogenase C-terminal domain-like"/>
    <property type="match status" value="1"/>
</dbReference>
<comment type="pathway">
    <text evidence="1">Amino-acid degradation; L-valine degradation.</text>
</comment>
<evidence type="ECO:0000259" key="10">
    <source>
        <dbReference type="PROSITE" id="PS50048"/>
    </source>
</evidence>
<feature type="region of interest" description="Disordered" evidence="9">
    <location>
        <begin position="1"/>
        <end position="22"/>
    </location>
</feature>
<comment type="caution">
    <text evidence="11">The sequence shown here is derived from an EMBL/GenBank/DDBJ whole genome shotgun (WGS) entry which is preliminary data.</text>
</comment>
<dbReference type="InterPro" id="IPR036291">
    <property type="entry name" value="NAD(P)-bd_dom_sf"/>
</dbReference>
<comment type="similarity">
    <text evidence="2">Belongs to the HIBADH-related family. 3-hydroxyisobutyrate dehydrogenase subfamily.</text>
</comment>
<name>A0AAN6BUL8_FUSAU</name>
<dbReference type="GO" id="GO:0008442">
    <property type="term" value="F:3-hydroxyisobutyrate dehydrogenase activity"/>
    <property type="evidence" value="ECO:0007669"/>
    <property type="project" value="UniProtKB-EC"/>
</dbReference>
<gene>
    <name evidence="11" type="ORF">FAUST_11122</name>
</gene>
<evidence type="ECO:0000313" key="12">
    <source>
        <dbReference type="Proteomes" id="UP000537989"/>
    </source>
</evidence>
<proteinExistence type="inferred from homology"/>
<dbReference type="Pfam" id="PF14833">
    <property type="entry name" value="NAD_binding_11"/>
    <property type="match status" value="1"/>
</dbReference>
<dbReference type="GO" id="GO:0051287">
    <property type="term" value="F:NAD binding"/>
    <property type="evidence" value="ECO:0007669"/>
    <property type="project" value="InterPro"/>
</dbReference>
<dbReference type="InterPro" id="IPR006115">
    <property type="entry name" value="6PGDH_NADP-bd"/>
</dbReference>
<keyword evidence="6" id="KW-0520">NAD</keyword>
<dbReference type="Gene3D" id="3.40.50.720">
    <property type="entry name" value="NAD(P)-binding Rossmann-like Domain"/>
    <property type="match status" value="1"/>
</dbReference>
<accession>A0AAN6BUL8</accession>
<dbReference type="SUPFAM" id="SSF57701">
    <property type="entry name" value="Zn2/Cys6 DNA-binding domain"/>
    <property type="match status" value="1"/>
</dbReference>
<keyword evidence="4" id="KW-0101">Branched-chain amino acid catabolism</keyword>
<dbReference type="Gene3D" id="4.10.240.10">
    <property type="entry name" value="Zn(2)-C6 fungal-type DNA-binding domain"/>
    <property type="match status" value="1"/>
</dbReference>
<dbReference type="GO" id="GO:0006574">
    <property type="term" value="P:L-valine catabolic process"/>
    <property type="evidence" value="ECO:0007669"/>
    <property type="project" value="TreeGrafter"/>
</dbReference>
<organism evidence="11 12">
    <name type="scientific">Fusarium austroamericanum</name>
    <dbReference type="NCBI Taxonomy" id="282268"/>
    <lineage>
        <taxon>Eukaryota</taxon>
        <taxon>Fungi</taxon>
        <taxon>Dikarya</taxon>
        <taxon>Ascomycota</taxon>
        <taxon>Pezizomycotina</taxon>
        <taxon>Sordariomycetes</taxon>
        <taxon>Hypocreomycetidae</taxon>
        <taxon>Hypocreales</taxon>
        <taxon>Nectriaceae</taxon>
        <taxon>Fusarium</taxon>
    </lineage>
</organism>
<dbReference type="InterPro" id="IPR001138">
    <property type="entry name" value="Zn2Cys6_DnaBD"/>
</dbReference>
<evidence type="ECO:0000256" key="9">
    <source>
        <dbReference type="SAM" id="MobiDB-lite"/>
    </source>
</evidence>
<reference evidence="11 12" key="1">
    <citation type="submission" date="2020-02" db="EMBL/GenBank/DDBJ databases">
        <title>Identification and distribution of gene clusters putatively required for synthesis of sphingolipid metabolism inhibitors in phylogenetically diverse species of the filamentous fungus Fusarium.</title>
        <authorList>
            <person name="Kim H.-S."/>
            <person name="Busman M."/>
            <person name="Brown D.W."/>
            <person name="Divon H."/>
            <person name="Uhlig S."/>
            <person name="Proctor R.H."/>
        </authorList>
    </citation>
    <scope>NUCLEOTIDE SEQUENCE [LARGE SCALE GENOMIC DNA]</scope>
    <source>
        <strain evidence="11 12">NRRL 2903</strain>
    </source>
</reference>
<dbReference type="PANTHER" id="PTHR22981:SF7">
    <property type="entry name" value="3-HYDROXYISOBUTYRATE DEHYDROGENASE, MITOCHONDRIAL"/>
    <property type="match status" value="1"/>
</dbReference>
<evidence type="ECO:0000256" key="1">
    <source>
        <dbReference type="ARBA" id="ARBA00005109"/>
    </source>
</evidence>
<dbReference type="GO" id="GO:0008270">
    <property type="term" value="F:zinc ion binding"/>
    <property type="evidence" value="ECO:0007669"/>
    <property type="project" value="InterPro"/>
</dbReference>
<dbReference type="EC" id="1.1.1.31" evidence="3"/>
<evidence type="ECO:0000256" key="5">
    <source>
        <dbReference type="ARBA" id="ARBA00023002"/>
    </source>
</evidence>
<dbReference type="Proteomes" id="UP000537989">
    <property type="component" value="Unassembled WGS sequence"/>
</dbReference>
<dbReference type="GO" id="GO:0050661">
    <property type="term" value="F:NADP binding"/>
    <property type="evidence" value="ECO:0007669"/>
    <property type="project" value="InterPro"/>
</dbReference>
<keyword evidence="12" id="KW-1185">Reference proteome</keyword>
<keyword evidence="5" id="KW-0560">Oxidoreductase</keyword>